<dbReference type="AlphaFoldDB" id="A0A1C3RFE2"/>
<keyword evidence="1" id="KW-0732">Signal</keyword>
<reference evidence="3 4" key="1">
    <citation type="submission" date="2016-07" db="EMBL/GenBank/DDBJ databases">
        <authorList>
            <person name="Lefevre C.T."/>
        </authorList>
    </citation>
    <scope>NUCLEOTIDE SEQUENCE [LARGE SCALE GENOMIC DNA]</scope>
    <source>
        <strain evidence="3">PR1</strain>
    </source>
</reference>
<evidence type="ECO:0000313" key="4">
    <source>
        <dbReference type="Proteomes" id="UP000231658"/>
    </source>
</evidence>
<dbReference type="SMART" id="SM00062">
    <property type="entry name" value="PBPb"/>
    <property type="match status" value="1"/>
</dbReference>
<proteinExistence type="predicted"/>
<gene>
    <name evidence="3" type="ORF">MTBPR1_150018</name>
</gene>
<evidence type="ECO:0000259" key="2">
    <source>
        <dbReference type="SMART" id="SM00062"/>
    </source>
</evidence>
<dbReference type="EMBL" id="FLYE01000007">
    <property type="protein sequence ID" value="SCA55971.1"/>
    <property type="molecule type" value="Genomic_DNA"/>
</dbReference>
<accession>A0A1C3RFE2</accession>
<dbReference type="Gene3D" id="3.40.190.10">
    <property type="entry name" value="Periplasmic binding protein-like II"/>
    <property type="match status" value="2"/>
</dbReference>
<protein>
    <recommendedName>
        <fullName evidence="2">Solute-binding protein family 3/N-terminal domain-containing protein</fullName>
    </recommendedName>
</protein>
<dbReference type="OrthoDB" id="6192933at2"/>
<feature type="chain" id="PRO_5008680708" description="Solute-binding protein family 3/N-terminal domain-containing protein" evidence="1">
    <location>
        <begin position="22"/>
        <end position="249"/>
    </location>
</feature>
<feature type="signal peptide" evidence="1">
    <location>
        <begin position="1"/>
        <end position="21"/>
    </location>
</feature>
<evidence type="ECO:0000313" key="3">
    <source>
        <dbReference type="EMBL" id="SCA55971.1"/>
    </source>
</evidence>
<dbReference type="STRING" id="1867952.MTBPR1_150018"/>
<dbReference type="SUPFAM" id="SSF53850">
    <property type="entry name" value="Periplasmic binding protein-like II"/>
    <property type="match status" value="1"/>
</dbReference>
<dbReference type="InterPro" id="IPR001638">
    <property type="entry name" value="Solute-binding_3/MltF_N"/>
</dbReference>
<sequence length="249" mass="28746">MKFYSYIFFLCCFFWSAIAMAEPLNVGVINLKPWGSVSKERQFVGQHIDFFNTLSQRTGLKFNYQILSIPTIKQGLKTGEIDMTVIFKRAEMARFVEFVGLVMPYNYYLVGKSGVRFDEEKARRVKRVGYIRGEEDVAHKCFTDKYNATAKMFPANDYGNLLKQLKHDRIEGAAIPSKGLKAYLSDFGENEQVISNLFILCENEAYLQTSFKSAVLTPDKIDLMRKELQKMREDGTIQRIADKYQELPN</sequence>
<feature type="domain" description="Solute-binding protein family 3/N-terminal" evidence="2">
    <location>
        <begin position="23"/>
        <end position="248"/>
    </location>
</feature>
<dbReference type="Pfam" id="PF00497">
    <property type="entry name" value="SBP_bac_3"/>
    <property type="match status" value="1"/>
</dbReference>
<dbReference type="Proteomes" id="UP000231658">
    <property type="component" value="Unassembled WGS sequence"/>
</dbReference>
<evidence type="ECO:0000256" key="1">
    <source>
        <dbReference type="SAM" id="SignalP"/>
    </source>
</evidence>
<name>A0A1C3RFE2_9PROT</name>
<keyword evidence="4" id="KW-1185">Reference proteome</keyword>
<organism evidence="3 4">
    <name type="scientific">Candidatus Terasakiella magnetica</name>
    <dbReference type="NCBI Taxonomy" id="1867952"/>
    <lineage>
        <taxon>Bacteria</taxon>
        <taxon>Pseudomonadati</taxon>
        <taxon>Pseudomonadota</taxon>
        <taxon>Alphaproteobacteria</taxon>
        <taxon>Rhodospirillales</taxon>
        <taxon>Terasakiellaceae</taxon>
        <taxon>Terasakiella</taxon>
    </lineage>
</organism>
<dbReference type="RefSeq" id="WP_069186663.1">
    <property type="nucleotide sequence ID" value="NZ_FLYE01000007.1"/>
</dbReference>